<dbReference type="InterPro" id="IPR036116">
    <property type="entry name" value="FN3_sf"/>
</dbReference>
<dbReference type="PROSITE" id="PS50853">
    <property type="entry name" value="FN3"/>
    <property type="match status" value="1"/>
</dbReference>
<dbReference type="Gene3D" id="2.60.40.10">
    <property type="entry name" value="Immunoglobulins"/>
    <property type="match status" value="2"/>
</dbReference>
<accession>A0A7X1E7B8</accession>
<evidence type="ECO:0000259" key="1">
    <source>
        <dbReference type="PROSITE" id="PS50853"/>
    </source>
</evidence>
<organism evidence="2 3">
    <name type="scientific">Pelagicoccus albus</name>
    <dbReference type="NCBI Taxonomy" id="415222"/>
    <lineage>
        <taxon>Bacteria</taxon>
        <taxon>Pseudomonadati</taxon>
        <taxon>Verrucomicrobiota</taxon>
        <taxon>Opitutia</taxon>
        <taxon>Puniceicoccales</taxon>
        <taxon>Pelagicoccaceae</taxon>
        <taxon>Pelagicoccus</taxon>
    </lineage>
</organism>
<dbReference type="EMBL" id="JACHVC010000005">
    <property type="protein sequence ID" value="MBC2604953.1"/>
    <property type="molecule type" value="Genomic_DNA"/>
</dbReference>
<proteinExistence type="predicted"/>
<dbReference type="InterPro" id="IPR003961">
    <property type="entry name" value="FN3_dom"/>
</dbReference>
<sequence length="495" mass="52300">MQSLKSSESHADRLGEKSIHAKLFRVLSGLFAGVAISSLATAAQLSLSWNDNSNYEDGFEVERALAGGNYELISVVESNQSSYVDSTIVPGLEYEYRVRAFNAFGYSGYTNVSVGSFANTAPSLSSLEDIVVLKGESIPQLSFDFSDAESSADSLVLEAISSDLTFLPLDGLQLELDANTGSITLTPKALSTGSAEVTLLLSDGVEIVQQSFTIEVLRNLAPTISSIATTSAYDGMLVGPIEFSISDAEYAPSELLVSASSTDETLISSESIQISGTGNGRTLSFQTVADNSGTGIIRIGVSDGYNETFGAVRVEISKNKAPEISGFEEFYTVDFDGTLEDVAFMISDFETTASALDIEVTSSNESVVSTSGLRLGGSGASRTLDLLPNSGLSGVTEVTVSVSDGYKTTSETFTLQVLGAEVVVSIVDFTIEERLAVVEVENLPDASFALWKIASLDGDWELVEDAELIADASTTTLIDPSPINSAVCYRVVASM</sequence>
<dbReference type="CDD" id="cd00063">
    <property type="entry name" value="FN3"/>
    <property type="match status" value="1"/>
</dbReference>
<keyword evidence="3" id="KW-1185">Reference proteome</keyword>
<dbReference type="SUPFAM" id="SSF49265">
    <property type="entry name" value="Fibronectin type III"/>
    <property type="match status" value="1"/>
</dbReference>
<dbReference type="RefSeq" id="WP_185658843.1">
    <property type="nucleotide sequence ID" value="NZ_CAWPOO010000005.1"/>
</dbReference>
<dbReference type="InterPro" id="IPR013783">
    <property type="entry name" value="Ig-like_fold"/>
</dbReference>
<evidence type="ECO:0000313" key="2">
    <source>
        <dbReference type="EMBL" id="MBC2604953.1"/>
    </source>
</evidence>
<reference evidence="2 3" key="1">
    <citation type="submission" date="2020-07" db="EMBL/GenBank/DDBJ databases">
        <authorList>
            <person name="Feng X."/>
        </authorList>
    </citation>
    <scope>NUCLEOTIDE SEQUENCE [LARGE SCALE GENOMIC DNA]</scope>
    <source>
        <strain evidence="2 3">JCM23202</strain>
    </source>
</reference>
<comment type="caution">
    <text evidence="2">The sequence shown here is derived from an EMBL/GenBank/DDBJ whole genome shotgun (WGS) entry which is preliminary data.</text>
</comment>
<dbReference type="Proteomes" id="UP000526501">
    <property type="component" value="Unassembled WGS sequence"/>
</dbReference>
<protein>
    <submittedName>
        <fullName evidence="2">Fibronectin type III domain-containing protein</fullName>
    </submittedName>
</protein>
<gene>
    <name evidence="2" type="ORF">H5P27_02745</name>
</gene>
<dbReference type="AlphaFoldDB" id="A0A7X1E7B8"/>
<feature type="domain" description="Fibronectin type-III" evidence="1">
    <location>
        <begin position="30"/>
        <end position="123"/>
    </location>
</feature>
<evidence type="ECO:0000313" key="3">
    <source>
        <dbReference type="Proteomes" id="UP000526501"/>
    </source>
</evidence>
<name>A0A7X1E7B8_9BACT</name>